<evidence type="ECO:0000313" key="2">
    <source>
        <dbReference type="EMBL" id="KAF9074073.1"/>
    </source>
</evidence>
<sequence>MGSDSSYLYLHNRIHHTHCTGIVSGEKKSLGVHGEWRTYDQNRFRSRRPWLSQDLRCRVCSRELVLKWKRVSGCLITLSIARTKIKERGKADCSLWCDRFESHGQPRKNEWTMQKNEKPTQKSELTSIHSSCSNTGGGPLPTVLVAKLLASASTRVSRVRPAS</sequence>
<dbReference type="Proteomes" id="UP000772434">
    <property type="component" value="Unassembled WGS sequence"/>
</dbReference>
<evidence type="ECO:0000313" key="3">
    <source>
        <dbReference type="Proteomes" id="UP000772434"/>
    </source>
</evidence>
<reference evidence="2" key="1">
    <citation type="submission" date="2020-11" db="EMBL/GenBank/DDBJ databases">
        <authorList>
            <consortium name="DOE Joint Genome Institute"/>
            <person name="Ahrendt S."/>
            <person name="Riley R."/>
            <person name="Andreopoulos W."/>
            <person name="Labutti K."/>
            <person name="Pangilinan J."/>
            <person name="Ruiz-Duenas F.J."/>
            <person name="Barrasa J.M."/>
            <person name="Sanchez-Garcia M."/>
            <person name="Camarero S."/>
            <person name="Miyauchi S."/>
            <person name="Serrano A."/>
            <person name="Linde D."/>
            <person name="Babiker R."/>
            <person name="Drula E."/>
            <person name="Ayuso-Fernandez I."/>
            <person name="Pacheco R."/>
            <person name="Padilla G."/>
            <person name="Ferreira P."/>
            <person name="Barriuso J."/>
            <person name="Kellner H."/>
            <person name="Castanera R."/>
            <person name="Alfaro M."/>
            <person name="Ramirez L."/>
            <person name="Pisabarro A.G."/>
            <person name="Kuo A."/>
            <person name="Tritt A."/>
            <person name="Lipzen A."/>
            <person name="He G."/>
            <person name="Yan M."/>
            <person name="Ng V."/>
            <person name="Cullen D."/>
            <person name="Martin F."/>
            <person name="Rosso M.-N."/>
            <person name="Henrissat B."/>
            <person name="Hibbett D."/>
            <person name="Martinez A.T."/>
            <person name="Grigoriev I.V."/>
        </authorList>
    </citation>
    <scope>NUCLEOTIDE SEQUENCE</scope>
    <source>
        <strain evidence="2">AH 40177</strain>
    </source>
</reference>
<proteinExistence type="predicted"/>
<dbReference type="EMBL" id="JADNRY010000015">
    <property type="protein sequence ID" value="KAF9074073.1"/>
    <property type="molecule type" value="Genomic_DNA"/>
</dbReference>
<evidence type="ECO:0000256" key="1">
    <source>
        <dbReference type="SAM" id="MobiDB-lite"/>
    </source>
</evidence>
<comment type="caution">
    <text evidence="2">The sequence shown here is derived from an EMBL/GenBank/DDBJ whole genome shotgun (WGS) entry which is preliminary data.</text>
</comment>
<protein>
    <submittedName>
        <fullName evidence="2">Uncharacterized protein</fullName>
    </submittedName>
</protein>
<feature type="compositionally biased region" description="Basic and acidic residues" evidence="1">
    <location>
        <begin position="108"/>
        <end position="121"/>
    </location>
</feature>
<keyword evidence="3" id="KW-1185">Reference proteome</keyword>
<feature type="region of interest" description="Disordered" evidence="1">
    <location>
        <begin position="108"/>
        <end position="134"/>
    </location>
</feature>
<organism evidence="2 3">
    <name type="scientific">Rhodocollybia butyracea</name>
    <dbReference type="NCBI Taxonomy" id="206335"/>
    <lineage>
        <taxon>Eukaryota</taxon>
        <taxon>Fungi</taxon>
        <taxon>Dikarya</taxon>
        <taxon>Basidiomycota</taxon>
        <taxon>Agaricomycotina</taxon>
        <taxon>Agaricomycetes</taxon>
        <taxon>Agaricomycetidae</taxon>
        <taxon>Agaricales</taxon>
        <taxon>Marasmiineae</taxon>
        <taxon>Omphalotaceae</taxon>
        <taxon>Rhodocollybia</taxon>
    </lineage>
</organism>
<gene>
    <name evidence="2" type="ORF">BDP27DRAFT_247220</name>
</gene>
<feature type="compositionally biased region" description="Polar residues" evidence="1">
    <location>
        <begin position="122"/>
        <end position="134"/>
    </location>
</feature>
<accession>A0A9P5UDC0</accession>
<name>A0A9P5UDC0_9AGAR</name>
<dbReference type="AlphaFoldDB" id="A0A9P5UDC0"/>